<keyword evidence="6" id="KW-0238">DNA-binding</keyword>
<dbReference type="Gene3D" id="1.10.10.60">
    <property type="entry name" value="Homeodomain-like"/>
    <property type="match status" value="1"/>
</dbReference>
<organism evidence="6 7">
    <name type="scientific">Striga asiatica</name>
    <name type="common">Asiatic witchweed</name>
    <name type="synonym">Buchnera asiatica</name>
    <dbReference type="NCBI Taxonomy" id="4170"/>
    <lineage>
        <taxon>Eukaryota</taxon>
        <taxon>Viridiplantae</taxon>
        <taxon>Streptophyta</taxon>
        <taxon>Embryophyta</taxon>
        <taxon>Tracheophyta</taxon>
        <taxon>Spermatophyta</taxon>
        <taxon>Magnoliopsida</taxon>
        <taxon>eudicotyledons</taxon>
        <taxon>Gunneridae</taxon>
        <taxon>Pentapetalae</taxon>
        <taxon>asterids</taxon>
        <taxon>lamiids</taxon>
        <taxon>Lamiales</taxon>
        <taxon>Orobanchaceae</taxon>
        <taxon>Buchnereae</taxon>
        <taxon>Striga</taxon>
    </lineage>
</organism>
<name>A0A5A7QCI0_STRAF</name>
<feature type="domain" description="ZF-HD dimerization-type" evidence="5">
    <location>
        <begin position="13"/>
        <end position="62"/>
    </location>
</feature>
<evidence type="ECO:0000313" key="7">
    <source>
        <dbReference type="Proteomes" id="UP000325081"/>
    </source>
</evidence>
<dbReference type="PANTHER" id="PTHR31948:SF72">
    <property type="entry name" value="ZINC-FINGER HOMEODOMAIN PROTEIN 10"/>
    <property type="match status" value="1"/>
</dbReference>
<keyword evidence="2" id="KW-0863">Zinc-finger</keyword>
<evidence type="ECO:0000256" key="3">
    <source>
        <dbReference type="ARBA" id="ARBA00022833"/>
    </source>
</evidence>
<dbReference type="GO" id="GO:0000976">
    <property type="term" value="F:transcription cis-regulatory region binding"/>
    <property type="evidence" value="ECO:0007669"/>
    <property type="project" value="TreeGrafter"/>
</dbReference>
<gene>
    <name evidence="6" type="ORF">STAS_19716</name>
</gene>
<keyword evidence="1" id="KW-0479">Metal-binding</keyword>
<dbReference type="GO" id="GO:0005634">
    <property type="term" value="C:nucleus"/>
    <property type="evidence" value="ECO:0007669"/>
    <property type="project" value="TreeGrafter"/>
</dbReference>
<keyword evidence="7" id="KW-1185">Reference proteome</keyword>
<dbReference type="GO" id="GO:0008270">
    <property type="term" value="F:zinc ion binding"/>
    <property type="evidence" value="ECO:0007669"/>
    <property type="project" value="UniProtKB-KW"/>
</dbReference>
<dbReference type="PROSITE" id="PS51523">
    <property type="entry name" value="ZF_HD_DIMER"/>
    <property type="match status" value="1"/>
</dbReference>
<evidence type="ECO:0000256" key="1">
    <source>
        <dbReference type="ARBA" id="ARBA00022723"/>
    </source>
</evidence>
<dbReference type="NCBIfam" id="TIGR01566">
    <property type="entry name" value="ZF_HD_prot_N"/>
    <property type="match status" value="1"/>
</dbReference>
<comment type="caution">
    <text evidence="6">The sequence shown here is derived from an EMBL/GenBank/DDBJ whole genome shotgun (WGS) entry which is preliminary data.</text>
</comment>
<feature type="region of interest" description="Disordered" evidence="4">
    <location>
        <begin position="69"/>
        <end position="101"/>
    </location>
</feature>
<sequence>MANLHQQHVLVMYKDCQHNHAAQAQGFTLDGCGLFEPNGPNATPQAHFCAACRCHRNFHRRVEVDLPDNYYSTQNVNPSSPNQPSGPQAQQVPSSNSPSAIGRQEVVSGLRETGPARVTNRITREQSERMRVIAERNEWKMFRDHSEEEIRRICSEVGITRNMLRRWICYHRANNAVRAVDLSGD</sequence>
<reference evidence="7" key="1">
    <citation type="journal article" date="2019" name="Curr. Biol.">
        <title>Genome Sequence of Striga asiatica Provides Insight into the Evolution of Plant Parasitism.</title>
        <authorList>
            <person name="Yoshida S."/>
            <person name="Kim S."/>
            <person name="Wafula E.K."/>
            <person name="Tanskanen J."/>
            <person name="Kim Y.M."/>
            <person name="Honaas L."/>
            <person name="Yang Z."/>
            <person name="Spallek T."/>
            <person name="Conn C.E."/>
            <person name="Ichihashi Y."/>
            <person name="Cheong K."/>
            <person name="Cui S."/>
            <person name="Der J.P."/>
            <person name="Gundlach H."/>
            <person name="Jiao Y."/>
            <person name="Hori C."/>
            <person name="Ishida J.K."/>
            <person name="Kasahara H."/>
            <person name="Kiba T."/>
            <person name="Kim M.S."/>
            <person name="Koo N."/>
            <person name="Laohavisit A."/>
            <person name="Lee Y.H."/>
            <person name="Lumba S."/>
            <person name="McCourt P."/>
            <person name="Mortimer J.C."/>
            <person name="Mutuku J.M."/>
            <person name="Nomura T."/>
            <person name="Sasaki-Sekimoto Y."/>
            <person name="Seto Y."/>
            <person name="Wang Y."/>
            <person name="Wakatake T."/>
            <person name="Sakakibara H."/>
            <person name="Demura T."/>
            <person name="Yamaguchi S."/>
            <person name="Yoneyama K."/>
            <person name="Manabe R.I."/>
            <person name="Nelson D.C."/>
            <person name="Schulman A.H."/>
            <person name="Timko M.P."/>
            <person name="dePamphilis C.W."/>
            <person name="Choi D."/>
            <person name="Shirasu K."/>
        </authorList>
    </citation>
    <scope>NUCLEOTIDE SEQUENCE [LARGE SCALE GENOMIC DNA]</scope>
    <source>
        <strain evidence="7">cv. UVA1</strain>
    </source>
</reference>
<proteinExistence type="predicted"/>
<evidence type="ECO:0000313" key="6">
    <source>
        <dbReference type="EMBL" id="GER42900.1"/>
    </source>
</evidence>
<keyword evidence="3" id="KW-0862">Zinc</keyword>
<evidence type="ECO:0000256" key="4">
    <source>
        <dbReference type="SAM" id="MobiDB-lite"/>
    </source>
</evidence>
<dbReference type="GO" id="GO:0050793">
    <property type="term" value="P:regulation of developmental process"/>
    <property type="evidence" value="ECO:0007669"/>
    <property type="project" value="TreeGrafter"/>
</dbReference>
<evidence type="ECO:0000256" key="2">
    <source>
        <dbReference type="ARBA" id="ARBA00022771"/>
    </source>
</evidence>
<keyword evidence="6" id="KW-0371">Homeobox</keyword>
<protein>
    <submittedName>
        <fullName evidence="6">Homeobox protein 26</fullName>
    </submittedName>
</protein>
<dbReference type="Proteomes" id="UP000325081">
    <property type="component" value="Unassembled WGS sequence"/>
</dbReference>
<dbReference type="Pfam" id="PF04770">
    <property type="entry name" value="ZF-HD_dimer"/>
    <property type="match status" value="1"/>
</dbReference>
<dbReference type="PANTHER" id="PTHR31948">
    <property type="entry name" value="ZINC-FINGER HOMEODOMAIN PROTEIN 2"/>
    <property type="match status" value="1"/>
</dbReference>
<dbReference type="AlphaFoldDB" id="A0A5A7QCI0"/>
<dbReference type="InterPro" id="IPR006456">
    <property type="entry name" value="ZF_HD_homeobox_Cys/His_dimer"/>
</dbReference>
<feature type="compositionally biased region" description="Low complexity" evidence="4">
    <location>
        <begin position="72"/>
        <end position="91"/>
    </location>
</feature>
<dbReference type="OrthoDB" id="900759at2759"/>
<evidence type="ECO:0000259" key="5">
    <source>
        <dbReference type="PROSITE" id="PS51523"/>
    </source>
</evidence>
<accession>A0A5A7QCI0</accession>
<dbReference type="GO" id="GO:0003700">
    <property type="term" value="F:DNA-binding transcription factor activity"/>
    <property type="evidence" value="ECO:0007669"/>
    <property type="project" value="TreeGrafter"/>
</dbReference>
<dbReference type="EMBL" id="BKCP01006493">
    <property type="protein sequence ID" value="GER42900.1"/>
    <property type="molecule type" value="Genomic_DNA"/>
</dbReference>